<dbReference type="NCBIfam" id="TIGR01901">
    <property type="entry name" value="adhes_NPXG"/>
    <property type="match status" value="1"/>
</dbReference>
<reference evidence="4 5" key="1">
    <citation type="submission" date="2018-01" db="EMBL/GenBank/DDBJ databases">
        <title>Whole genome sequence of Azospirillum brasilense REC3 isolated from strawberry roots.</title>
        <authorList>
            <person name="Fontana C.A."/>
            <person name="Salazar S.M."/>
            <person name="Bassi D."/>
            <person name="Puglisi E."/>
            <person name="Lovaisa N.C."/>
            <person name="Toffoli L.M."/>
            <person name="Pedraza R."/>
            <person name="Cocconcelli P.S."/>
        </authorList>
    </citation>
    <scope>NUCLEOTIDE SEQUENCE [LARGE SCALE GENOMIC DNA]</scope>
    <source>
        <strain evidence="4 5">REC3</strain>
        <plasmid evidence="4">p43unnamed</plasmid>
    </source>
</reference>
<proteinExistence type="predicted"/>
<sequence length="1185" mass="115355">MRRRLLLTPVVALLSPAAALAQIATDGTTGPRVSLSGNLVEIGAGLGTQAGGNLFHSFDRFNVNQGQTVTFTGPGNVRNVVGRVTGGSPSAIDGTLRSTVGQADVHLINPAGMTFGPNAVVDVPASLHVGTAHEVHFADGARFSALDKSGSSFTAAPPAAFGFLDRPTGALKVDGARISVKPGKALSLVGGDIEVRGGATGRVEAPGGSVTVASVGRAGQVRLTDGAVNAAKQGKIRLHDRASVASSGNGGGSVRIRGDSLTIDNATVATNNTGSADAKGSLDVQSRSLDIASGALISVATGSGQGAPISLQAGDVTLREGARVGSIAFGQGGAGPITVTADRLSIEGIGETFSTLIDSQAAFFANGLAGPITIAAGSVDIHKGGAILSRTYGASKAADISLNAGSLTMSGDSTAGVRSRIVSEGYPWATGDTGSVTLGITGPLLLSDTAQIGSRIEGSGNASPVTVDAGTITITGGAGDVFTGLISQVTETATGIGGMVSVRAGAIDLSGPYAQIASNTFGSSRAGDVTVEAGRLSITGVKGVFGDFRGVFVGIQANTNGGGRAGTVRVSTAGPLTIANGGEIGSNTFSAGHAGDVAVTAGSLSITGTGTSVLTGITSNADNGSTNDAGTVRVSTAGPLTITSGGEIGSNTFTTGNAGNVIVTAGSLSITGNHGKSFTGISSNANRLSSGNAGTVGVASAGALTIDQGGEIGSNGFSSGNAGDVTVWAGSMAITGDGGQSFTGISSNANRGSSPDVREGNAGTVTVGAGMLAISQGGSIASDTFGDGNAGAVTVHAGTLAIMGIPDEVFTGISSNAEPGSKGDAGTVRVTTTGDLAILNGGEIGSNTFGEGDAGAVTVKPGSLSIHGVDGPPRLTGIGSSAEQGSGGQGGIVHVTTAGRISLTHGGQIRSTTFEKGNAGSVTVQAGQLLIDRQGVPTATGVLSSAQPGSTGDGGSVTIRAGDLLLRRDGTVSAESEGTGTGGSVAITATDQLALDGAAIRTQTTTANGGDITIQVGRLLDLHESAITTSVAGGTGSGGNIVIDPPFVVLDDSRIQANAQKGNGGNITIRADQLLSSPAMVIEASSAESVSGTISTPAPDNTIASSLVKLPESFLGSRDLLRDTCAGRGGRASSSLIVGNGGGLPLDPAAALPSPYGGPAGGKAGDASGPAPPLRFQMAARPGCR</sequence>
<gene>
    <name evidence="4" type="ORF">C1S70_30960</name>
</gene>
<feature type="chain" id="PRO_5014459016" description="Filamentous haemagglutinin FhaB/tRNA nuclease CdiA-like TPS domain-containing protein" evidence="2">
    <location>
        <begin position="22"/>
        <end position="1185"/>
    </location>
</feature>
<dbReference type="Gene3D" id="2.160.20.10">
    <property type="entry name" value="Single-stranded right-handed beta-helix, Pectin lyase-like"/>
    <property type="match status" value="2"/>
</dbReference>
<dbReference type="InterPro" id="IPR008638">
    <property type="entry name" value="FhaB/CdiA-like_TPS"/>
</dbReference>
<dbReference type="InterPro" id="IPR011050">
    <property type="entry name" value="Pectin_lyase_fold/virulence"/>
</dbReference>
<name>A0A2K1FRA1_9PROT</name>
<dbReference type="RefSeq" id="WP_103041657.1">
    <property type="nucleotide sequence ID" value="NZ_POWG01000063.1"/>
</dbReference>
<evidence type="ECO:0000313" key="5">
    <source>
        <dbReference type="Proteomes" id="UP000236268"/>
    </source>
</evidence>
<evidence type="ECO:0000313" key="4">
    <source>
        <dbReference type="EMBL" id="PNQ95056.1"/>
    </source>
</evidence>
<evidence type="ECO:0000256" key="2">
    <source>
        <dbReference type="SAM" id="SignalP"/>
    </source>
</evidence>
<accession>A0A2K1FRA1</accession>
<dbReference type="AlphaFoldDB" id="A0A2K1FRA1"/>
<geneLocation type="plasmid" evidence="4">
    <name>p43unnamed</name>
</geneLocation>
<dbReference type="EMBL" id="POWG01000063">
    <property type="protein sequence ID" value="PNQ95056.1"/>
    <property type="molecule type" value="Genomic_DNA"/>
</dbReference>
<organism evidence="4 5">
    <name type="scientific">Azospirillum argentinense</name>
    <dbReference type="NCBI Taxonomy" id="2970906"/>
    <lineage>
        <taxon>Bacteria</taxon>
        <taxon>Pseudomonadati</taxon>
        <taxon>Pseudomonadota</taxon>
        <taxon>Alphaproteobacteria</taxon>
        <taxon>Rhodospirillales</taxon>
        <taxon>Azospirillaceae</taxon>
        <taxon>Azospirillum</taxon>
    </lineage>
</organism>
<keyword evidence="4" id="KW-0614">Plasmid</keyword>
<dbReference type="SMART" id="SM00912">
    <property type="entry name" value="Haemagg_act"/>
    <property type="match status" value="1"/>
</dbReference>
<feature type="signal peptide" evidence="2">
    <location>
        <begin position="1"/>
        <end position="21"/>
    </location>
</feature>
<dbReference type="SUPFAM" id="SSF51126">
    <property type="entry name" value="Pectin lyase-like"/>
    <property type="match status" value="2"/>
</dbReference>
<dbReference type="Proteomes" id="UP000236268">
    <property type="component" value="Unassembled WGS sequence"/>
</dbReference>
<dbReference type="Pfam" id="PF05860">
    <property type="entry name" value="TPS"/>
    <property type="match status" value="1"/>
</dbReference>
<feature type="domain" description="Filamentous haemagglutinin FhaB/tRNA nuclease CdiA-like TPS" evidence="3">
    <location>
        <begin position="24"/>
        <end position="138"/>
    </location>
</feature>
<evidence type="ECO:0000256" key="1">
    <source>
        <dbReference type="SAM" id="MobiDB-lite"/>
    </source>
</evidence>
<dbReference type="InterPro" id="IPR012334">
    <property type="entry name" value="Pectin_lyas_fold"/>
</dbReference>
<evidence type="ECO:0000259" key="3">
    <source>
        <dbReference type="SMART" id="SM00912"/>
    </source>
</evidence>
<keyword evidence="2" id="KW-0732">Signal</keyword>
<comment type="caution">
    <text evidence="4">The sequence shown here is derived from an EMBL/GenBank/DDBJ whole genome shotgun (WGS) entry which is preliminary data.</text>
</comment>
<protein>
    <recommendedName>
        <fullName evidence="3">Filamentous haemagglutinin FhaB/tRNA nuclease CdiA-like TPS domain-containing protein</fullName>
    </recommendedName>
</protein>
<feature type="region of interest" description="Disordered" evidence="1">
    <location>
        <begin position="1155"/>
        <end position="1185"/>
    </location>
</feature>